<dbReference type="PANTHER" id="PTHR15995:SF1">
    <property type="entry name" value="PROTEIN ZWILCH HOMOLOG"/>
    <property type="match status" value="1"/>
</dbReference>
<dbReference type="Gene3D" id="1.10.287.1880">
    <property type="match status" value="1"/>
</dbReference>
<sequence>MAMGMEKLLAQVAEAPDMVAKDVNGEVAVMYLPAHVDVPARKVVGSGELVLVAGGVDAGPLSASLAELPMAVYVGNAPSGSTPSLSGSFAVAAADGRSHTVDIGAMAPLPLRAARGVLGEVVAARRDGFDPLAHATVLVLTSAEDHGYVETAAYTYLGLAPGDGAGQLFKIWADGTLRSSQVLLVEADDYPADASYSYSAVYDFFQVDDAGEADCEPPSVALEVAWSGAEHLGRGVLGAPPLTVDWAVLKLVPRVGSELAPLAPALAALRQLVALNQVRTGAEWPAAPSAPAKADYLDEYAGHEDDIAAHGGTMDPALFGPPAPKDDSALGSASPARRTDLDFTERLWLFLKDAASLDDLTACLRHIFDKLLAGDFQPVIHRTNSTALGLLLRQSVKAMLTNTGELGGAGAASTADELAQAFDYWLDEPVECLVEIGIYYLQRNYSAWLTSHSLCTYTQIEPYLDPTAETREALEALLRLHALLDTCLLANAAGAPYDALRSLCTLALSRYASADGVSSVSAAAAAAYGLIDDVNAFDLDAALAKIPFLEFRIPLPVFSQATSRAIDALKAETPESWTMVVTSDATAATAAPTGAPAAPAVRVTHVARSETSMLAMPDASTLNALETQAKDADLADAVYLTYSATTTPVF</sequence>
<dbReference type="GO" id="GO:0051301">
    <property type="term" value="P:cell division"/>
    <property type="evidence" value="ECO:0007669"/>
    <property type="project" value="UniProtKB-KW"/>
</dbReference>
<dbReference type="GO" id="GO:0034501">
    <property type="term" value="P:protein localization to kinetochore"/>
    <property type="evidence" value="ECO:0007669"/>
    <property type="project" value="TreeGrafter"/>
</dbReference>
<comment type="subcellular location">
    <subcellularLocation>
        <location evidence="1">Chromosome</location>
        <location evidence="1">Centromere</location>
    </subcellularLocation>
</comment>
<keyword evidence="10" id="KW-1185">Reference proteome</keyword>
<keyword evidence="7" id="KW-0137">Centromere</keyword>
<dbReference type="GO" id="GO:0007094">
    <property type="term" value="P:mitotic spindle assembly checkpoint signaling"/>
    <property type="evidence" value="ECO:0007669"/>
    <property type="project" value="TreeGrafter"/>
</dbReference>
<dbReference type="GeneID" id="25563894"/>
<keyword evidence="5" id="KW-0498">Mitosis</keyword>
<dbReference type="EMBL" id="GL349450">
    <property type="protein sequence ID" value="KNC48117.1"/>
    <property type="molecule type" value="Genomic_DNA"/>
</dbReference>
<reference evidence="9 10" key="1">
    <citation type="submission" date="2010-05" db="EMBL/GenBank/DDBJ databases">
        <title>The Genome Sequence of Thecamonas trahens ATCC 50062.</title>
        <authorList>
            <consortium name="The Broad Institute Genome Sequencing Platform"/>
            <person name="Russ C."/>
            <person name="Cuomo C."/>
            <person name="Shea T."/>
            <person name="Young S.K."/>
            <person name="Zeng Q."/>
            <person name="Koehrsen M."/>
            <person name="Haas B."/>
            <person name="Borodovsky M."/>
            <person name="Guigo R."/>
            <person name="Alvarado L."/>
            <person name="Berlin A."/>
            <person name="Bochicchio J."/>
            <person name="Borenstein D."/>
            <person name="Chapman S."/>
            <person name="Chen Z."/>
            <person name="Freedman E."/>
            <person name="Gellesch M."/>
            <person name="Goldberg J."/>
            <person name="Griggs A."/>
            <person name="Gujja S."/>
            <person name="Heilman E."/>
            <person name="Heiman D."/>
            <person name="Hepburn T."/>
            <person name="Howarth C."/>
            <person name="Jen D."/>
            <person name="Larson L."/>
            <person name="Mehta T."/>
            <person name="Park D."/>
            <person name="Pearson M."/>
            <person name="Roberts A."/>
            <person name="Saif S."/>
            <person name="Shenoy N."/>
            <person name="Sisk P."/>
            <person name="Stolte C."/>
            <person name="Sykes S."/>
            <person name="Thomson T."/>
            <person name="Walk T."/>
            <person name="White J."/>
            <person name="Yandava C."/>
            <person name="Burger G."/>
            <person name="Gray M.W."/>
            <person name="Holland P.W.H."/>
            <person name="King N."/>
            <person name="Lang F.B.F."/>
            <person name="Roger A.J."/>
            <person name="Ruiz-Trillo I."/>
            <person name="Lander E."/>
            <person name="Nusbaum C."/>
        </authorList>
    </citation>
    <scope>NUCLEOTIDE SEQUENCE [LARGE SCALE GENOMIC DNA]</scope>
    <source>
        <strain evidence="9 10">ATCC 50062</strain>
    </source>
</reference>
<dbReference type="PANTHER" id="PTHR15995">
    <property type="entry name" value="PROTEIN ZWILCH HOMOLOG"/>
    <property type="match status" value="1"/>
</dbReference>
<evidence type="ECO:0000256" key="5">
    <source>
        <dbReference type="ARBA" id="ARBA00022776"/>
    </source>
</evidence>
<dbReference type="InterPro" id="IPR018630">
    <property type="entry name" value="Zwilch"/>
</dbReference>
<evidence type="ECO:0000256" key="7">
    <source>
        <dbReference type="ARBA" id="ARBA00023328"/>
    </source>
</evidence>
<gene>
    <name evidence="9" type="ORF">AMSG_04347</name>
</gene>
<dbReference type="RefSeq" id="XP_013758690.1">
    <property type="nucleotide sequence ID" value="XM_013903236.1"/>
</dbReference>
<evidence type="ECO:0000256" key="2">
    <source>
        <dbReference type="ARBA" id="ARBA00009062"/>
    </source>
</evidence>
<evidence type="ECO:0000313" key="10">
    <source>
        <dbReference type="Proteomes" id="UP000054408"/>
    </source>
</evidence>
<feature type="region of interest" description="Disordered" evidence="8">
    <location>
        <begin position="311"/>
        <end position="335"/>
    </location>
</feature>
<dbReference type="Proteomes" id="UP000054408">
    <property type="component" value="Unassembled WGS sequence"/>
</dbReference>
<dbReference type="eggNOG" id="KOG4803">
    <property type="taxonomic scope" value="Eukaryota"/>
</dbReference>
<proteinExistence type="inferred from homology"/>
<dbReference type="STRING" id="461836.A0A0L0D6X8"/>
<dbReference type="OrthoDB" id="5556307at2759"/>
<organism evidence="9 10">
    <name type="scientific">Thecamonas trahens ATCC 50062</name>
    <dbReference type="NCBI Taxonomy" id="461836"/>
    <lineage>
        <taxon>Eukaryota</taxon>
        <taxon>Apusozoa</taxon>
        <taxon>Apusomonadida</taxon>
        <taxon>Apusomonadidae</taxon>
        <taxon>Thecamonas</taxon>
    </lineage>
</organism>
<dbReference type="Pfam" id="PF09817">
    <property type="entry name" value="Zwilch"/>
    <property type="match status" value="1"/>
</dbReference>
<keyword evidence="3" id="KW-0158">Chromosome</keyword>
<evidence type="ECO:0000313" key="9">
    <source>
        <dbReference type="EMBL" id="KNC48117.1"/>
    </source>
</evidence>
<dbReference type="AlphaFoldDB" id="A0A0L0D6X8"/>
<evidence type="ECO:0000256" key="8">
    <source>
        <dbReference type="SAM" id="MobiDB-lite"/>
    </source>
</evidence>
<keyword evidence="6" id="KW-0131">Cell cycle</keyword>
<protein>
    <submittedName>
        <fullName evidence="9">Uncharacterized protein</fullName>
    </submittedName>
</protein>
<evidence type="ECO:0000256" key="3">
    <source>
        <dbReference type="ARBA" id="ARBA00022454"/>
    </source>
</evidence>
<evidence type="ECO:0000256" key="1">
    <source>
        <dbReference type="ARBA" id="ARBA00004584"/>
    </source>
</evidence>
<evidence type="ECO:0000256" key="6">
    <source>
        <dbReference type="ARBA" id="ARBA00023306"/>
    </source>
</evidence>
<dbReference type="GO" id="GO:1990423">
    <property type="term" value="C:RZZ complex"/>
    <property type="evidence" value="ECO:0007669"/>
    <property type="project" value="InterPro"/>
</dbReference>
<evidence type="ECO:0000256" key="4">
    <source>
        <dbReference type="ARBA" id="ARBA00022618"/>
    </source>
</evidence>
<name>A0A0L0D6X8_THETB</name>
<comment type="similarity">
    <text evidence="2">Belongs to the ZWILCH family.</text>
</comment>
<keyword evidence="4" id="KW-0132">Cell division</keyword>
<dbReference type="Gene3D" id="1.20.58.730">
    <property type="match status" value="1"/>
</dbReference>
<accession>A0A0L0D6X8</accession>